<dbReference type="EMBL" id="JPGK01000001">
    <property type="protein sequence ID" value="KGA95171.1"/>
    <property type="molecule type" value="Genomic_DNA"/>
</dbReference>
<reference evidence="1 2" key="1">
    <citation type="submission" date="2014-06" db="EMBL/GenBank/DDBJ databases">
        <title>Draft genome sequence of iron oxidizing acidophile Leptospirillum ferriphilum DSM14647.</title>
        <authorList>
            <person name="Cardenas J.P."/>
            <person name="Lazcano M."/>
            <person name="Ossandon F.J."/>
            <person name="Corbett M."/>
            <person name="Holmes D.S."/>
            <person name="Watkin E."/>
        </authorList>
    </citation>
    <scope>NUCLEOTIDE SEQUENCE [LARGE SCALE GENOMIC DNA]</scope>
    <source>
        <strain evidence="1 2">DSM 14647</strain>
    </source>
</reference>
<sequence length="45" mass="5014">MEIHLRKNTGNASIPKFPVHAASWKQTDAGQKSRPIADFSFLTSE</sequence>
<dbReference type="AlphaFoldDB" id="A0A094YPJ4"/>
<dbReference type="PATRIC" id="fig|178606.4.peg.387"/>
<organism evidence="1 2">
    <name type="scientific">Leptospirillum ferriphilum</name>
    <dbReference type="NCBI Taxonomy" id="178606"/>
    <lineage>
        <taxon>Bacteria</taxon>
        <taxon>Pseudomonadati</taxon>
        <taxon>Nitrospirota</taxon>
        <taxon>Nitrospiria</taxon>
        <taxon>Nitrospirales</taxon>
        <taxon>Nitrospiraceae</taxon>
        <taxon>Leptospirillum</taxon>
    </lineage>
</organism>
<evidence type="ECO:0000313" key="1">
    <source>
        <dbReference type="EMBL" id="KGA95171.1"/>
    </source>
</evidence>
<comment type="caution">
    <text evidence="1">The sequence shown here is derived from an EMBL/GenBank/DDBJ whole genome shotgun (WGS) entry which is preliminary data.</text>
</comment>
<dbReference type="Proteomes" id="UP000029452">
    <property type="component" value="Unassembled WGS sequence"/>
</dbReference>
<gene>
    <name evidence="1" type="ORF">LptCag_2605</name>
</gene>
<protein>
    <submittedName>
        <fullName evidence="1">Uncharacterized protein</fullName>
    </submittedName>
</protein>
<evidence type="ECO:0000313" key="2">
    <source>
        <dbReference type="Proteomes" id="UP000029452"/>
    </source>
</evidence>
<name>A0A094YPJ4_9BACT</name>
<accession>A0A094YPJ4</accession>
<proteinExistence type="predicted"/>